<sequence length="107" mass="11008">EIPGLQPAPPPSRPRPARGARRRRLPPARLPCPILVKPSSAAAVNVVVVSAAAAGGGGGAAARGEEEEGSGWWSGPVVPPAASVHELLECPVCTNSMYPPIHQVFHI</sequence>
<gene>
    <name evidence="2" type="ordered locus">Os03g0297700</name>
</gene>
<feature type="non-terminal residue" evidence="2">
    <location>
        <position position="1"/>
    </location>
</feature>
<feature type="compositionally biased region" description="Pro residues" evidence="1">
    <location>
        <begin position="1"/>
        <end position="14"/>
    </location>
</feature>
<dbReference type="AlphaFoldDB" id="Q0DSN5"/>
<proteinExistence type="predicted"/>
<reference evidence="3" key="2">
    <citation type="journal article" date="2008" name="Nucleic Acids Res.">
        <title>The rice annotation project database (RAP-DB): 2008 update.</title>
        <authorList>
            <consortium name="The rice annotation project (RAP)"/>
        </authorList>
    </citation>
    <scope>GENOME REANNOTATION</scope>
    <source>
        <strain evidence="3">cv. Nipponbare</strain>
    </source>
</reference>
<evidence type="ECO:0000313" key="2">
    <source>
        <dbReference type="EMBL" id="BAF11753.1"/>
    </source>
</evidence>
<accession>Q0DSN5</accession>
<protein>
    <submittedName>
        <fullName evidence="2">Os03g0297700 protein</fullName>
    </submittedName>
</protein>
<name>Q0DSN5_ORYSJ</name>
<reference evidence="2 3" key="1">
    <citation type="journal article" date="2005" name="Nature">
        <title>The map-based sequence of the rice genome.</title>
        <authorList>
            <consortium name="International rice genome sequencing project (IRGSP)"/>
            <person name="Matsumoto T."/>
            <person name="Wu J."/>
            <person name="Kanamori H."/>
            <person name="Katayose Y."/>
            <person name="Fujisawa M."/>
            <person name="Namiki N."/>
            <person name="Mizuno H."/>
            <person name="Yamamoto K."/>
            <person name="Antonio B.A."/>
            <person name="Baba T."/>
            <person name="Sakata K."/>
            <person name="Nagamura Y."/>
            <person name="Aoki H."/>
            <person name="Arikawa K."/>
            <person name="Arita K."/>
            <person name="Bito T."/>
            <person name="Chiden Y."/>
            <person name="Fujitsuka N."/>
            <person name="Fukunaka R."/>
            <person name="Hamada M."/>
            <person name="Harada C."/>
            <person name="Hayashi A."/>
            <person name="Hijishita S."/>
            <person name="Honda M."/>
            <person name="Hosokawa S."/>
            <person name="Ichikawa Y."/>
            <person name="Idonuma A."/>
            <person name="Iijima M."/>
            <person name="Ikeda M."/>
            <person name="Ikeno M."/>
            <person name="Ito K."/>
            <person name="Ito S."/>
            <person name="Ito T."/>
            <person name="Ito Y."/>
            <person name="Ito Y."/>
            <person name="Iwabuchi A."/>
            <person name="Kamiya K."/>
            <person name="Karasawa W."/>
            <person name="Kurita K."/>
            <person name="Katagiri S."/>
            <person name="Kikuta A."/>
            <person name="Kobayashi H."/>
            <person name="Kobayashi N."/>
            <person name="Machita K."/>
            <person name="Maehara T."/>
            <person name="Masukawa M."/>
            <person name="Mizubayashi T."/>
            <person name="Mukai Y."/>
            <person name="Nagasaki H."/>
            <person name="Nagata Y."/>
            <person name="Naito S."/>
            <person name="Nakashima M."/>
            <person name="Nakama Y."/>
            <person name="Nakamichi Y."/>
            <person name="Nakamura M."/>
            <person name="Meguro A."/>
            <person name="Negishi M."/>
            <person name="Ohta I."/>
            <person name="Ohta T."/>
            <person name="Okamoto M."/>
            <person name="Ono N."/>
            <person name="Saji S."/>
            <person name="Sakaguchi M."/>
            <person name="Sakai K."/>
            <person name="Shibata M."/>
            <person name="Shimokawa T."/>
            <person name="Song J."/>
            <person name="Takazaki Y."/>
            <person name="Terasawa K."/>
            <person name="Tsugane M."/>
            <person name="Tsuji K."/>
            <person name="Ueda S."/>
            <person name="Waki K."/>
            <person name="Yamagata H."/>
            <person name="Yamamoto M."/>
            <person name="Yamamoto S."/>
            <person name="Yamane H."/>
            <person name="Yoshiki S."/>
            <person name="Yoshihara R."/>
            <person name="Yukawa K."/>
            <person name="Zhong H."/>
            <person name="Yano M."/>
            <person name="Yuan Q."/>
            <person name="Ouyang S."/>
            <person name="Liu J."/>
            <person name="Jones K.M."/>
            <person name="Gansberger K."/>
            <person name="Moffat K."/>
            <person name="Hill J."/>
            <person name="Bera J."/>
            <person name="Fadrosh D."/>
            <person name="Jin S."/>
            <person name="Johri S."/>
            <person name="Kim M."/>
            <person name="Overton L."/>
            <person name="Reardon M."/>
            <person name="Tsitrin T."/>
            <person name="Vuong H."/>
            <person name="Weaver B."/>
            <person name="Ciecko A."/>
            <person name="Tallon L."/>
            <person name="Jackson J."/>
            <person name="Pai G."/>
            <person name="Aken S.V."/>
            <person name="Utterback T."/>
            <person name="Reidmuller S."/>
            <person name="Feldblyum T."/>
            <person name="Hsiao J."/>
            <person name="Zismann V."/>
            <person name="Iobst S."/>
            <person name="de Vazeille A.R."/>
            <person name="Buell C.R."/>
            <person name="Ying K."/>
            <person name="Li Y."/>
            <person name="Lu T."/>
            <person name="Huang Y."/>
            <person name="Zhao Q."/>
            <person name="Feng Q."/>
            <person name="Zhang L."/>
            <person name="Zhu J."/>
            <person name="Weng Q."/>
            <person name="Mu J."/>
            <person name="Lu Y."/>
            <person name="Fan D."/>
            <person name="Liu Y."/>
            <person name="Guan J."/>
            <person name="Zhang Y."/>
            <person name="Yu S."/>
            <person name="Liu X."/>
            <person name="Zhang Y."/>
            <person name="Hong G."/>
            <person name="Han B."/>
            <person name="Choisne N."/>
            <person name="Demange N."/>
            <person name="Orjeda G."/>
            <person name="Samain S."/>
            <person name="Cattolico L."/>
            <person name="Pelletier E."/>
            <person name="Couloux A."/>
            <person name="Segurens B."/>
            <person name="Wincker P."/>
            <person name="D'Hont A."/>
            <person name="Scarpelli C."/>
            <person name="Weissenbach J."/>
            <person name="Salanoubat M."/>
            <person name="Quetier F."/>
            <person name="Yu Y."/>
            <person name="Kim H.R."/>
            <person name="Rambo T."/>
            <person name="Currie J."/>
            <person name="Collura K."/>
            <person name="Luo M."/>
            <person name="Yang T."/>
            <person name="Ammiraju J.S.S."/>
            <person name="Engler F."/>
            <person name="Soderlund C."/>
            <person name="Wing R.A."/>
            <person name="Palmer L.E."/>
            <person name="de la Bastide M."/>
            <person name="Spiegel L."/>
            <person name="Nascimento L."/>
            <person name="Zutavern T."/>
            <person name="O'Shaughnessy A."/>
            <person name="Dike S."/>
            <person name="Dedhia N."/>
            <person name="Preston R."/>
            <person name="Balija V."/>
            <person name="McCombie W.R."/>
            <person name="Chow T."/>
            <person name="Chen H."/>
            <person name="Chung M."/>
            <person name="Chen C."/>
            <person name="Shaw J."/>
            <person name="Wu H."/>
            <person name="Hsiao K."/>
            <person name="Chao Y."/>
            <person name="Chu M."/>
            <person name="Cheng C."/>
            <person name="Hour A."/>
            <person name="Lee P."/>
            <person name="Lin S."/>
            <person name="Lin Y."/>
            <person name="Liou J."/>
            <person name="Liu S."/>
            <person name="Hsing Y."/>
            <person name="Raghuvanshi S."/>
            <person name="Mohanty A."/>
            <person name="Bharti A.K."/>
            <person name="Gaur A."/>
            <person name="Gupta V."/>
            <person name="Kumar D."/>
            <person name="Ravi V."/>
            <person name="Vij S."/>
            <person name="Kapur A."/>
            <person name="Khurana P."/>
            <person name="Khurana P."/>
            <person name="Khurana J.P."/>
            <person name="Tyagi A.K."/>
            <person name="Gaikwad K."/>
            <person name="Singh A."/>
            <person name="Dalal V."/>
            <person name="Srivastava S."/>
            <person name="Dixit A."/>
            <person name="Pal A.K."/>
            <person name="Ghazi I.A."/>
            <person name="Yadav M."/>
            <person name="Pandit A."/>
            <person name="Bhargava A."/>
            <person name="Sureshbabu K."/>
            <person name="Batra K."/>
            <person name="Sharma T.R."/>
            <person name="Mohapatra T."/>
            <person name="Singh N.K."/>
            <person name="Messing J."/>
            <person name="Nelson A.B."/>
            <person name="Fuks G."/>
            <person name="Kavchok S."/>
            <person name="Keizer G."/>
            <person name="Linton E."/>
            <person name="Llaca V."/>
            <person name="Song R."/>
            <person name="Tanyolac B."/>
            <person name="Young S."/>
            <person name="Ho-Il K."/>
            <person name="Hahn J.H."/>
            <person name="Sangsakoo G."/>
            <person name="Vanavichit A."/>
            <person name="de Mattos Luiz.A.T."/>
            <person name="Zimmer P.D."/>
            <person name="Malone G."/>
            <person name="Dellagostin O."/>
            <person name="de Oliveira A.C."/>
            <person name="Bevan M."/>
            <person name="Bancroft I."/>
            <person name="Minx P."/>
            <person name="Cordum H."/>
            <person name="Wilson R."/>
            <person name="Cheng Z."/>
            <person name="Jin W."/>
            <person name="Jiang J."/>
            <person name="Leong S.A."/>
            <person name="Iwama H."/>
            <person name="Gojobori T."/>
            <person name="Itoh T."/>
            <person name="Niimura Y."/>
            <person name="Fujii Y."/>
            <person name="Habara T."/>
            <person name="Sakai H."/>
            <person name="Sato Y."/>
            <person name="Wilson G."/>
            <person name="Kumar K."/>
            <person name="McCouch S."/>
            <person name="Juretic N."/>
            <person name="Hoen D."/>
            <person name="Wright S."/>
            <person name="Bruskiewich R."/>
            <person name="Bureau T."/>
            <person name="Miyao A."/>
            <person name="Hirochika H."/>
            <person name="Nishikawa T."/>
            <person name="Kadowaki K."/>
            <person name="Sugiura M."/>
            <person name="Burr B."/>
            <person name="Sasaki T."/>
        </authorList>
    </citation>
    <scope>NUCLEOTIDE SEQUENCE [LARGE SCALE GENOMIC DNA]</scope>
    <source>
        <strain evidence="3">cv. Nipponbare</strain>
    </source>
</reference>
<evidence type="ECO:0000256" key="1">
    <source>
        <dbReference type="SAM" id="MobiDB-lite"/>
    </source>
</evidence>
<organism evidence="2 3">
    <name type="scientific">Oryza sativa subsp. japonica</name>
    <name type="common">Rice</name>
    <dbReference type="NCBI Taxonomy" id="39947"/>
    <lineage>
        <taxon>Eukaryota</taxon>
        <taxon>Viridiplantae</taxon>
        <taxon>Streptophyta</taxon>
        <taxon>Embryophyta</taxon>
        <taxon>Tracheophyta</taxon>
        <taxon>Spermatophyta</taxon>
        <taxon>Magnoliopsida</taxon>
        <taxon>Liliopsida</taxon>
        <taxon>Poales</taxon>
        <taxon>Poaceae</taxon>
        <taxon>BOP clade</taxon>
        <taxon>Oryzoideae</taxon>
        <taxon>Oryzeae</taxon>
        <taxon>Oryzinae</taxon>
        <taxon>Oryza</taxon>
        <taxon>Oryza sativa</taxon>
    </lineage>
</organism>
<feature type="region of interest" description="Disordered" evidence="1">
    <location>
        <begin position="1"/>
        <end position="26"/>
    </location>
</feature>
<feature type="compositionally biased region" description="Basic residues" evidence="1">
    <location>
        <begin position="15"/>
        <end position="26"/>
    </location>
</feature>
<dbReference type="EMBL" id="AP008209">
    <property type="protein sequence ID" value="BAF11753.1"/>
    <property type="molecule type" value="Genomic_DNA"/>
</dbReference>
<dbReference type="KEGG" id="dosa:Os03g0297700"/>
<dbReference type="Proteomes" id="UP000000763">
    <property type="component" value="Chromosome 3"/>
</dbReference>
<evidence type="ECO:0000313" key="3">
    <source>
        <dbReference type="Proteomes" id="UP000000763"/>
    </source>
</evidence>